<organism evidence="1 2">
    <name type="scientific">Jannaschia ovalis</name>
    <dbReference type="NCBI Taxonomy" id="3038773"/>
    <lineage>
        <taxon>Bacteria</taxon>
        <taxon>Pseudomonadati</taxon>
        <taxon>Pseudomonadota</taxon>
        <taxon>Alphaproteobacteria</taxon>
        <taxon>Rhodobacterales</taxon>
        <taxon>Roseobacteraceae</taxon>
        <taxon>Jannaschia</taxon>
    </lineage>
</organism>
<accession>A0ABY8L9S3</accession>
<evidence type="ECO:0000313" key="2">
    <source>
        <dbReference type="Proteomes" id="UP001243420"/>
    </source>
</evidence>
<dbReference type="RefSeq" id="WP_279964790.1">
    <property type="nucleotide sequence ID" value="NZ_CP122537.1"/>
</dbReference>
<reference evidence="1 2" key="1">
    <citation type="submission" date="2023-04" db="EMBL/GenBank/DDBJ databases">
        <title>Jannaschia ovalis sp. nov., a marine bacterium isolated from sea tidal flat.</title>
        <authorList>
            <person name="Kwon D.Y."/>
            <person name="Kim J.-J."/>
        </authorList>
    </citation>
    <scope>NUCLEOTIDE SEQUENCE [LARGE SCALE GENOMIC DNA]</scope>
    <source>
        <strain evidence="1 2">GRR-S6-38</strain>
    </source>
</reference>
<gene>
    <name evidence="1" type="ORF">P8627_13845</name>
</gene>
<dbReference type="InterPro" id="IPR028228">
    <property type="entry name" value="Imm53"/>
</dbReference>
<dbReference type="Pfam" id="PF15580">
    <property type="entry name" value="Imm53"/>
    <property type="match status" value="1"/>
</dbReference>
<keyword evidence="2" id="KW-1185">Reference proteome</keyword>
<name>A0ABY8L9S3_9RHOB</name>
<protein>
    <submittedName>
        <fullName evidence="1">Imm53 family immunity protein</fullName>
    </submittedName>
</protein>
<proteinExistence type="predicted"/>
<dbReference type="Proteomes" id="UP001243420">
    <property type="component" value="Chromosome"/>
</dbReference>
<dbReference type="EMBL" id="CP122537">
    <property type="protein sequence ID" value="WGH78102.1"/>
    <property type="molecule type" value="Genomic_DNA"/>
</dbReference>
<sequence length="97" mass="10875">MIEGLLRWYAARCDGAWEHRYGFTIESCDNPGLQVTVDIATEPALRPEADRPLTQEEDEPGVSMMIRDRKLVAFAAPGRERQMLDRVDRFLAGAPAG</sequence>
<evidence type="ECO:0000313" key="1">
    <source>
        <dbReference type="EMBL" id="WGH78102.1"/>
    </source>
</evidence>